<dbReference type="AlphaFoldDB" id="A0A844GPU8"/>
<reference evidence="2 3" key="1">
    <citation type="submission" date="2019-11" db="EMBL/GenBank/DDBJ databases">
        <title>Isolation of a new High Light Tolerant Cyanobacteria.</title>
        <authorList>
            <person name="Dobson Z."/>
            <person name="Vaughn N."/>
            <person name="Vaughn M."/>
            <person name="Fromme P."/>
            <person name="Mazor Y."/>
        </authorList>
    </citation>
    <scope>NUCLEOTIDE SEQUENCE [LARGE SCALE GENOMIC DNA]</scope>
    <source>
        <strain evidence="2 3">0216</strain>
    </source>
</reference>
<evidence type="ECO:0000313" key="2">
    <source>
        <dbReference type="EMBL" id="MTF38584.1"/>
    </source>
</evidence>
<name>A0A844GPU8_9CHRO</name>
<evidence type="ECO:0000256" key="1">
    <source>
        <dbReference type="SAM" id="Phobius"/>
    </source>
</evidence>
<comment type="caution">
    <text evidence="2">The sequence shown here is derived from an EMBL/GenBank/DDBJ whole genome shotgun (WGS) entry which is preliminary data.</text>
</comment>
<proteinExistence type="predicted"/>
<keyword evidence="1" id="KW-0812">Transmembrane</keyword>
<dbReference type="EMBL" id="WMIA01000006">
    <property type="protein sequence ID" value="MTF38584.1"/>
    <property type="molecule type" value="Genomic_DNA"/>
</dbReference>
<dbReference type="Proteomes" id="UP000437131">
    <property type="component" value="Unassembled WGS sequence"/>
</dbReference>
<accession>A0A844GPU8</accession>
<feature type="transmembrane region" description="Helical" evidence="1">
    <location>
        <begin position="85"/>
        <end position="103"/>
    </location>
</feature>
<keyword evidence="1" id="KW-1133">Transmembrane helix</keyword>
<sequence>MMKKQSVIALISGLLFGLGLSISQMVDRERVLGFLDVAGKWDATLMFVLGGAVGVTLITFRFILKFKHPLFEQKFYLPSRQDIDLKLILGAVIFGIGWGIGGYCPGPVVTSLVQLSVNPIIFILAFIIGSLGYEKIMGNE</sequence>
<dbReference type="RefSeq" id="WP_155083481.1">
    <property type="nucleotide sequence ID" value="NZ_WMIA01000006.1"/>
</dbReference>
<feature type="transmembrane region" description="Helical" evidence="1">
    <location>
        <begin position="115"/>
        <end position="133"/>
    </location>
</feature>
<keyword evidence="1" id="KW-0472">Membrane</keyword>
<dbReference type="InterPro" id="IPR046513">
    <property type="entry name" value="DUF6691"/>
</dbReference>
<gene>
    <name evidence="2" type="ORF">GGC33_06565</name>
</gene>
<organism evidence="2 3">
    <name type="scientific">Cyanobacterium aponinum 0216</name>
    <dbReference type="NCBI Taxonomy" id="2676140"/>
    <lineage>
        <taxon>Bacteria</taxon>
        <taxon>Bacillati</taxon>
        <taxon>Cyanobacteriota</taxon>
        <taxon>Cyanophyceae</taxon>
        <taxon>Oscillatoriophycideae</taxon>
        <taxon>Chroococcales</taxon>
        <taxon>Geminocystaceae</taxon>
        <taxon>Cyanobacterium</taxon>
    </lineage>
</organism>
<protein>
    <submittedName>
        <fullName evidence="2">YeeE/YedE family protein</fullName>
    </submittedName>
</protein>
<feature type="transmembrane region" description="Helical" evidence="1">
    <location>
        <begin position="43"/>
        <end position="64"/>
    </location>
</feature>
<evidence type="ECO:0000313" key="3">
    <source>
        <dbReference type="Proteomes" id="UP000437131"/>
    </source>
</evidence>
<dbReference type="Pfam" id="PF20398">
    <property type="entry name" value="DUF6691"/>
    <property type="match status" value="1"/>
</dbReference>